<dbReference type="InterPro" id="IPR019712">
    <property type="entry name" value="YtpB-like"/>
</dbReference>
<protein>
    <submittedName>
        <fullName evidence="1">Tetraprenyl-beta-curcumene synthase family protein</fullName>
    </submittedName>
</protein>
<reference evidence="1 2" key="1">
    <citation type="journal article" date="2015" name="Antonie Van Leeuwenhoek">
        <title>Oceanobacillus bengalensis sp. nov., a bacterium isolated from seawater of the Bay of Bengal.</title>
        <authorList>
            <person name="Yongchang O."/>
            <person name="Xiang W."/>
            <person name="Wang G."/>
        </authorList>
    </citation>
    <scope>NUCLEOTIDE SEQUENCE [LARGE SCALE GENOMIC DNA]</scope>
    <source>
        <strain evidence="1 2">MCCC 1K00260</strain>
    </source>
</reference>
<proteinExistence type="predicted"/>
<dbReference type="Proteomes" id="UP000281813">
    <property type="component" value="Unassembled WGS sequence"/>
</dbReference>
<organism evidence="1 2">
    <name type="scientific">Oceanobacillus bengalensis</name>
    <dbReference type="NCBI Taxonomy" id="1435466"/>
    <lineage>
        <taxon>Bacteria</taxon>
        <taxon>Bacillati</taxon>
        <taxon>Bacillota</taxon>
        <taxon>Bacilli</taxon>
        <taxon>Bacillales</taxon>
        <taxon>Bacillaceae</taxon>
        <taxon>Oceanobacillus</taxon>
    </lineage>
</organism>
<comment type="caution">
    <text evidence="1">The sequence shown here is derived from an EMBL/GenBank/DDBJ whole genome shotgun (WGS) entry which is preliminary data.</text>
</comment>
<dbReference type="OrthoDB" id="2371262at2"/>
<evidence type="ECO:0000313" key="1">
    <source>
        <dbReference type="EMBL" id="RKQ14553.1"/>
    </source>
</evidence>
<keyword evidence="2" id="KW-1185">Reference proteome</keyword>
<gene>
    <name evidence="1" type="ORF">D8M05_12875</name>
</gene>
<dbReference type="AlphaFoldDB" id="A0A494YX08"/>
<evidence type="ECO:0000313" key="2">
    <source>
        <dbReference type="Proteomes" id="UP000281813"/>
    </source>
</evidence>
<name>A0A494YX08_9BACI</name>
<dbReference type="Pfam" id="PF10776">
    <property type="entry name" value="DUF2600"/>
    <property type="match status" value="1"/>
</dbReference>
<sequence length="350" mass="41203">MVLMTTVFRRVFPVVNEELTYWHKKAEQIPNKELRKQALASIEAKRFHCQGGAVFALLAEEYWKDAIRFIVAYQTISDYLDNLCDRSTSLDPDDFRLLHQAMEDALSLENDGTNYYGHRDEQDDGGYLTELVHTCQNVLQGIPYFSFVKKQLLKLENMYANLQVHKHVKEDERLDRLMRWYEENKEKTPTLSWYEFAAATGSTLGVFCLISYALSGKITEELAQIIYENYFPYMQGLHILLDYYIDQQEDKIKGDLNFCSFYSNQDQLKERLLYFIKETDKAVQRLPDKKFHQFVHHGLVGLYLGDEKVMGLDGGAKMVKELLRISGRTAKFFHWNVKMYYRFEKDRETS</sequence>
<accession>A0A494YX08</accession>
<dbReference type="EMBL" id="RBZO01000020">
    <property type="protein sequence ID" value="RKQ14553.1"/>
    <property type="molecule type" value="Genomic_DNA"/>
</dbReference>